<keyword evidence="3" id="KW-0408">Iron</keyword>
<evidence type="ECO:0000256" key="2">
    <source>
        <dbReference type="ARBA" id="ARBA00022723"/>
    </source>
</evidence>
<dbReference type="PANTHER" id="PTHR10720">
    <property type="entry name" value="HEME OXYGENASE"/>
    <property type="match status" value="1"/>
</dbReference>
<dbReference type="InterPro" id="IPR016053">
    <property type="entry name" value="Haem_Oase-like"/>
</dbReference>
<dbReference type="STRING" id="1745343.A0A2J6Q6E4"/>
<dbReference type="EMBL" id="KZ613479">
    <property type="protein sequence ID" value="PMD21813.1"/>
    <property type="molecule type" value="Genomic_DNA"/>
</dbReference>
<dbReference type="PANTHER" id="PTHR10720:SF0">
    <property type="entry name" value="HEME OXYGENASE"/>
    <property type="match status" value="1"/>
</dbReference>
<dbReference type="AlphaFoldDB" id="A0A2J6Q6E4"/>
<keyword evidence="6" id="KW-1185">Reference proteome</keyword>
<feature type="transmembrane region" description="Helical" evidence="4">
    <location>
        <begin position="365"/>
        <end position="383"/>
    </location>
</feature>
<feature type="non-terminal residue" evidence="5">
    <location>
        <position position="1"/>
    </location>
</feature>
<dbReference type="Pfam" id="PF01126">
    <property type="entry name" value="Heme_oxygenase"/>
    <property type="match status" value="1"/>
</dbReference>
<dbReference type="Gene3D" id="1.20.910.10">
    <property type="entry name" value="Heme oxygenase-like"/>
    <property type="match status" value="1"/>
</dbReference>
<dbReference type="InterPro" id="IPR016084">
    <property type="entry name" value="Haem_Oase-like_multi-hlx"/>
</dbReference>
<keyword evidence="4" id="KW-0812">Transmembrane</keyword>
<name>A0A2J6Q6E4_9HELO</name>
<dbReference type="GO" id="GO:0046872">
    <property type="term" value="F:metal ion binding"/>
    <property type="evidence" value="ECO:0007669"/>
    <property type="project" value="UniProtKB-KW"/>
</dbReference>
<dbReference type="GO" id="GO:0004392">
    <property type="term" value="F:heme oxygenase (decyclizing) activity"/>
    <property type="evidence" value="ECO:0007669"/>
    <property type="project" value="InterPro"/>
</dbReference>
<evidence type="ECO:0000313" key="6">
    <source>
        <dbReference type="Proteomes" id="UP000235672"/>
    </source>
</evidence>
<dbReference type="OrthoDB" id="652091at2759"/>
<evidence type="ECO:0000256" key="4">
    <source>
        <dbReference type="SAM" id="Phobius"/>
    </source>
</evidence>
<accession>A0A2J6Q6E4</accession>
<keyword evidence="2" id="KW-0479">Metal-binding</keyword>
<dbReference type="CDD" id="cd19165">
    <property type="entry name" value="HemeO"/>
    <property type="match status" value="1"/>
</dbReference>
<dbReference type="GO" id="GO:0006788">
    <property type="term" value="P:heme oxidation"/>
    <property type="evidence" value="ECO:0007669"/>
    <property type="project" value="InterPro"/>
</dbReference>
<gene>
    <name evidence="5" type="ORF">NA56DRAFT_571335</name>
</gene>
<keyword evidence="1" id="KW-0349">Heme</keyword>
<proteinExistence type="predicted"/>
<evidence type="ECO:0000256" key="1">
    <source>
        <dbReference type="ARBA" id="ARBA00022617"/>
    </source>
</evidence>
<organism evidence="5 6">
    <name type="scientific">Hyaloscypha hepaticicola</name>
    <dbReference type="NCBI Taxonomy" id="2082293"/>
    <lineage>
        <taxon>Eukaryota</taxon>
        <taxon>Fungi</taxon>
        <taxon>Dikarya</taxon>
        <taxon>Ascomycota</taxon>
        <taxon>Pezizomycotina</taxon>
        <taxon>Leotiomycetes</taxon>
        <taxon>Helotiales</taxon>
        <taxon>Hyaloscyphaceae</taxon>
        <taxon>Hyaloscypha</taxon>
    </lineage>
</organism>
<sequence length="385" mass="43338">VNIATRSVHSQLNRLILVRLPLALPPCTSSPSIYAYGLLHIAPIYITFESIWQAILDSPHLSTTPDQKIVLDSDRGEILVQDSKLARAARLCPRVHSMLFHLRLPGLLRSQHLRADIRDLTRLSESEIQDQLEAISRNGKLAEFITHTRKAVQMNPHIILAYAWVFYMALFSGGRYLRAALVEAGGEGAGFWKLDPSPASSCPIFEKPSRPWRSNRSELEEHIVSRSSILSAFRSENGISRTMLGLQFFHFHGEEDGEDIKVEFKKRFVEAEALLSCGEKESIIAEAKRIFSFMVEVVLDLDMAVDAQKERLEGKGDSQQISMNATAVLHGHLLQKKPLASKTKEEFKLGIARFTKNLGSAWTKLLTSLVPMVLCIILTFWYYGL</sequence>
<dbReference type="Proteomes" id="UP000235672">
    <property type="component" value="Unassembled WGS sequence"/>
</dbReference>
<keyword evidence="4" id="KW-0472">Membrane</keyword>
<dbReference type="SUPFAM" id="SSF48613">
    <property type="entry name" value="Heme oxygenase-like"/>
    <property type="match status" value="1"/>
</dbReference>
<dbReference type="InterPro" id="IPR002051">
    <property type="entry name" value="Haem_Oase"/>
</dbReference>
<reference evidence="5 6" key="1">
    <citation type="submission" date="2016-05" db="EMBL/GenBank/DDBJ databases">
        <title>A degradative enzymes factory behind the ericoid mycorrhizal symbiosis.</title>
        <authorList>
            <consortium name="DOE Joint Genome Institute"/>
            <person name="Martino E."/>
            <person name="Morin E."/>
            <person name="Grelet G."/>
            <person name="Kuo A."/>
            <person name="Kohler A."/>
            <person name="Daghino S."/>
            <person name="Barry K."/>
            <person name="Choi C."/>
            <person name="Cichocki N."/>
            <person name="Clum A."/>
            <person name="Copeland A."/>
            <person name="Hainaut M."/>
            <person name="Haridas S."/>
            <person name="Labutti K."/>
            <person name="Lindquist E."/>
            <person name="Lipzen A."/>
            <person name="Khouja H.-R."/>
            <person name="Murat C."/>
            <person name="Ohm R."/>
            <person name="Olson A."/>
            <person name="Spatafora J."/>
            <person name="Veneault-Fourrey C."/>
            <person name="Henrissat B."/>
            <person name="Grigoriev I."/>
            <person name="Martin F."/>
            <person name="Perotto S."/>
        </authorList>
    </citation>
    <scope>NUCLEOTIDE SEQUENCE [LARGE SCALE GENOMIC DNA]</scope>
    <source>
        <strain evidence="5 6">UAMH 7357</strain>
    </source>
</reference>
<evidence type="ECO:0000313" key="5">
    <source>
        <dbReference type="EMBL" id="PMD21813.1"/>
    </source>
</evidence>
<keyword evidence="4" id="KW-1133">Transmembrane helix</keyword>
<protein>
    <submittedName>
        <fullName evidence="5">Heme oxygenase-like protein</fullName>
    </submittedName>
</protein>
<evidence type="ECO:0000256" key="3">
    <source>
        <dbReference type="ARBA" id="ARBA00023004"/>
    </source>
</evidence>